<dbReference type="RefSeq" id="WP_212703050.1">
    <property type="nucleotide sequence ID" value="NZ_JADMKU010000030.1"/>
</dbReference>
<comment type="caution">
    <text evidence="1">The sequence shown here is derived from an EMBL/GenBank/DDBJ whole genome shotgun (WGS) entry which is preliminary data.</text>
</comment>
<proteinExistence type="predicted"/>
<gene>
    <name evidence="1" type="ORF">IT775_20110</name>
</gene>
<accession>A0ABS5HWU3</accession>
<name>A0ABS5HWU3_9RHOB</name>
<keyword evidence="2" id="KW-1185">Reference proteome</keyword>
<evidence type="ECO:0000313" key="2">
    <source>
        <dbReference type="Proteomes" id="UP001195941"/>
    </source>
</evidence>
<organism evidence="1 2">
    <name type="scientific">Thalassovita aquimarina</name>
    <dbReference type="NCBI Taxonomy" id="2785917"/>
    <lineage>
        <taxon>Bacteria</taxon>
        <taxon>Pseudomonadati</taxon>
        <taxon>Pseudomonadota</taxon>
        <taxon>Alphaproteobacteria</taxon>
        <taxon>Rhodobacterales</taxon>
        <taxon>Roseobacteraceae</taxon>
        <taxon>Thalassovita</taxon>
    </lineage>
</organism>
<sequence length="746" mass="83362">MGNVKIRHYPFDFHTHFWGILPVHPVPGASIYAPSIEQAIRQFYKACDETLLSLDVKRRIFALGLLEAFKLFSKWIGDTLPPSEPTSFQVNSYVRGECFVENALIGWNLIAQKTQGDILPEFWSNDDSAKDALSKIETALKKIEKNIMGKKLSSLSPAEKTGFETELERLIKSGVLSVLGAEQITEVLNDPSATMGELANTSKIYLGSRFYSIKFLKPQASIFRYYDYFNNLMLSANEFTPFDDAYVARDSVKDLRINPGDGDVYSQTYLIDETNKYYENEGISHTQLSMSRKDRGPIFERFNIPPGDENSWGVNNKILYHNTNHNIGSDPGELYSFLNQAVADFNKNETDFQKRVIGVDFLGSETHVDFETLFQVFEKFKDEIEAPAGKETFTLRIHVGEGSGASSDNRSVLGQMCADGSVASALAENGPYANFVDRLSNFRPGAARGGQLSSWPDTLDLAQKIFSGQFYTLRFNIFSDKTHDRVSAIAESNMLALYHAATKVNSRGRYIYGPRSVFNKTSIRLGHGQHARQYIHALSQMRGLASGFRTIAFDTNLGSNYITGSSSNIMSPEDFNRAEGIRTLTSFAPARYVIQAINAVFGKTALSDTLFRNAFPLLVGSDGQGVEHTNLERENVRGLVLFVLRSALMNQFMTDKDCLEQGNLESLGFLETDSGTDAVVSFMFDDALAYWQRTVGDAGDIAEQSISVSGGAWVSEQRIEPIKSGFAGFEYYKAPEFDIRWNKQVR</sequence>
<dbReference type="EMBL" id="JADMKU010000030">
    <property type="protein sequence ID" value="MBR9653427.1"/>
    <property type="molecule type" value="Genomic_DNA"/>
</dbReference>
<protein>
    <submittedName>
        <fullName evidence="1">Uncharacterized protein</fullName>
    </submittedName>
</protein>
<dbReference type="Proteomes" id="UP001195941">
    <property type="component" value="Unassembled WGS sequence"/>
</dbReference>
<reference evidence="1 2" key="1">
    <citation type="journal article" date="2021" name="Arch. Microbiol.">
        <title>Thalassobius aquimarinus sp. nov., isolated from the Sea of Japan seashore.</title>
        <authorList>
            <person name="Kurilenko V.V."/>
            <person name="Romanenko L.A."/>
            <person name="Chernysheva N.Y."/>
            <person name="Velansky P.V."/>
            <person name="Tekutyeva L.A."/>
            <person name="Isaeva M.P."/>
            <person name="Mikhailov V.V."/>
        </authorList>
    </citation>
    <scope>NUCLEOTIDE SEQUENCE [LARGE SCALE GENOMIC DNA]</scope>
    <source>
        <strain evidence="1 2">KMM 8518</strain>
    </source>
</reference>
<evidence type="ECO:0000313" key="1">
    <source>
        <dbReference type="EMBL" id="MBR9653427.1"/>
    </source>
</evidence>